<proteinExistence type="predicted"/>
<evidence type="ECO:0000313" key="3">
    <source>
        <dbReference type="EMBL" id="GHI20540.1"/>
    </source>
</evidence>
<dbReference type="InterPro" id="IPR001882">
    <property type="entry name" value="Biotin_BS"/>
</dbReference>
<evidence type="ECO:0000259" key="2">
    <source>
        <dbReference type="PROSITE" id="PS50968"/>
    </source>
</evidence>
<dbReference type="Proteomes" id="UP001052739">
    <property type="component" value="Unassembled WGS sequence"/>
</dbReference>
<dbReference type="PANTHER" id="PTHR45266">
    <property type="entry name" value="OXALOACETATE DECARBOXYLASE ALPHA CHAIN"/>
    <property type="match status" value="1"/>
</dbReference>
<accession>A0ABQ3P695</accession>
<reference evidence="3" key="1">
    <citation type="submission" date="2024-05" db="EMBL/GenBank/DDBJ databases">
        <title>Whole genome shotgun sequence of Streptomyces hydrogenans NBRC 13475.</title>
        <authorList>
            <person name="Komaki H."/>
            <person name="Tamura T."/>
        </authorList>
    </citation>
    <scope>NUCLEOTIDE SEQUENCE</scope>
    <source>
        <strain evidence="3">NBRC 13475</strain>
    </source>
</reference>
<gene>
    <name evidence="3" type="ORF">Shyd_19110</name>
</gene>
<dbReference type="SUPFAM" id="SSF51230">
    <property type="entry name" value="Single hybrid motif"/>
    <property type="match status" value="1"/>
</dbReference>
<dbReference type="InterPro" id="IPR050709">
    <property type="entry name" value="Biotin_Carboxyl_Carrier/Decarb"/>
</dbReference>
<dbReference type="EMBL" id="BNDW01000018">
    <property type="protein sequence ID" value="GHI20540.1"/>
    <property type="molecule type" value="Genomic_DNA"/>
</dbReference>
<dbReference type="Gene3D" id="2.40.50.100">
    <property type="match status" value="1"/>
</dbReference>
<dbReference type="PANTHER" id="PTHR45266:SF3">
    <property type="entry name" value="OXALOACETATE DECARBOXYLASE ALPHA CHAIN"/>
    <property type="match status" value="1"/>
</dbReference>
<dbReference type="InterPro" id="IPR000089">
    <property type="entry name" value="Biotin_lipoyl"/>
</dbReference>
<evidence type="ECO:0000313" key="4">
    <source>
        <dbReference type="Proteomes" id="UP001052739"/>
    </source>
</evidence>
<evidence type="ECO:0000256" key="1">
    <source>
        <dbReference type="ARBA" id="ARBA00023267"/>
    </source>
</evidence>
<organism evidence="3 4">
    <name type="scientific">Streptomyces hydrogenans</name>
    <dbReference type="NCBI Taxonomy" id="1873719"/>
    <lineage>
        <taxon>Bacteria</taxon>
        <taxon>Bacillati</taxon>
        <taxon>Actinomycetota</taxon>
        <taxon>Actinomycetes</taxon>
        <taxon>Kitasatosporales</taxon>
        <taxon>Streptomycetaceae</taxon>
        <taxon>Streptomyces</taxon>
    </lineage>
</organism>
<keyword evidence="4" id="KW-1185">Reference proteome</keyword>
<dbReference type="CDD" id="cd06850">
    <property type="entry name" value="biotinyl_domain"/>
    <property type="match status" value="1"/>
</dbReference>
<dbReference type="InterPro" id="IPR011053">
    <property type="entry name" value="Single_hybrid_motif"/>
</dbReference>
<dbReference type="PROSITE" id="PS50968">
    <property type="entry name" value="BIOTINYL_LIPOYL"/>
    <property type="match status" value="1"/>
</dbReference>
<dbReference type="Pfam" id="PF00364">
    <property type="entry name" value="Biotin_lipoyl"/>
    <property type="match status" value="1"/>
</dbReference>
<feature type="domain" description="Lipoyl-binding" evidence="2">
    <location>
        <begin position="1"/>
        <end position="65"/>
    </location>
</feature>
<dbReference type="PROSITE" id="PS00188">
    <property type="entry name" value="BIOTIN"/>
    <property type="match status" value="1"/>
</dbReference>
<sequence>MPGTVVRLADGLAVGDRVEAGQPLLWLEAMKMEHRVTAPASGTLTALHAAPGRQVEVGALLAVVQTEDVQAEAQEDQTV</sequence>
<keyword evidence="1" id="KW-0092">Biotin</keyword>
<comment type="caution">
    <text evidence="3">The sequence shown here is derived from an EMBL/GenBank/DDBJ whole genome shotgun (WGS) entry which is preliminary data.</text>
</comment>
<protein>
    <recommendedName>
        <fullName evidence="2">Lipoyl-binding domain-containing protein</fullName>
    </recommendedName>
</protein>
<name>A0ABQ3P695_9ACTN</name>